<dbReference type="PROSITE" id="PS50053">
    <property type="entry name" value="UBIQUITIN_2"/>
    <property type="match status" value="1"/>
</dbReference>
<feature type="domain" description="BAG" evidence="6">
    <location>
        <begin position="113"/>
        <end position="191"/>
    </location>
</feature>
<feature type="coiled-coil region" evidence="3">
    <location>
        <begin position="107"/>
        <end position="134"/>
    </location>
</feature>
<evidence type="ECO:0000256" key="3">
    <source>
        <dbReference type="SAM" id="Coils"/>
    </source>
</evidence>
<evidence type="ECO:0000259" key="6">
    <source>
        <dbReference type="PROSITE" id="PS51035"/>
    </source>
</evidence>
<feature type="compositionally biased region" description="Basic and acidic residues" evidence="4">
    <location>
        <begin position="202"/>
        <end position="219"/>
    </location>
</feature>
<dbReference type="EMBL" id="BTGU01000003">
    <property type="protein sequence ID" value="GMN32356.1"/>
    <property type="molecule type" value="Genomic_DNA"/>
</dbReference>
<dbReference type="FunFam" id="3.10.20.90:FF:000298">
    <property type="entry name" value="BAG family molecular chaperone regulator 1"/>
    <property type="match status" value="1"/>
</dbReference>
<dbReference type="PROSITE" id="PS51035">
    <property type="entry name" value="BAG"/>
    <property type="match status" value="1"/>
</dbReference>
<dbReference type="InterPro" id="IPR003103">
    <property type="entry name" value="BAG_domain"/>
</dbReference>
<dbReference type="PANTHER" id="PTHR12329:SF36">
    <property type="entry name" value="UBIQUITIN-LIKE DOMAIN-CONTAINING PROTEIN"/>
    <property type="match status" value="1"/>
</dbReference>
<comment type="function">
    <text evidence="2">Co-chaperone that regulates diverse cellular pathways, such as programmed cell death and stress responses.</text>
</comment>
<dbReference type="AlphaFoldDB" id="A0AA87ZUH7"/>
<dbReference type="Pfam" id="PF00240">
    <property type="entry name" value="ubiquitin"/>
    <property type="match status" value="1"/>
</dbReference>
<reference evidence="7" key="1">
    <citation type="submission" date="2023-07" db="EMBL/GenBank/DDBJ databases">
        <title>draft genome sequence of fig (Ficus carica).</title>
        <authorList>
            <person name="Takahashi T."/>
            <person name="Nishimura K."/>
        </authorList>
    </citation>
    <scope>NUCLEOTIDE SEQUENCE</scope>
</reference>
<keyword evidence="1" id="KW-0143">Chaperone</keyword>
<dbReference type="GO" id="GO:0005737">
    <property type="term" value="C:cytoplasm"/>
    <property type="evidence" value="ECO:0007669"/>
    <property type="project" value="TreeGrafter"/>
</dbReference>
<dbReference type="GO" id="GO:0050821">
    <property type="term" value="P:protein stabilization"/>
    <property type="evidence" value="ECO:0007669"/>
    <property type="project" value="TreeGrafter"/>
</dbReference>
<evidence type="ECO:0000313" key="7">
    <source>
        <dbReference type="EMBL" id="GMN32356.1"/>
    </source>
</evidence>
<feature type="compositionally biased region" description="Polar residues" evidence="4">
    <location>
        <begin position="192"/>
        <end position="201"/>
    </location>
</feature>
<dbReference type="Gene3D" id="1.20.58.120">
    <property type="entry name" value="BAG domain"/>
    <property type="match status" value="1"/>
</dbReference>
<evidence type="ECO:0008006" key="9">
    <source>
        <dbReference type="Google" id="ProtNLM"/>
    </source>
</evidence>
<feature type="domain" description="Ubiquitin-like" evidence="5">
    <location>
        <begin position="18"/>
        <end position="88"/>
    </location>
</feature>
<dbReference type="Pfam" id="PF02179">
    <property type="entry name" value="BAG"/>
    <property type="match status" value="1"/>
</dbReference>
<evidence type="ECO:0000256" key="1">
    <source>
        <dbReference type="ARBA" id="ARBA00023186"/>
    </source>
</evidence>
<dbReference type="Gene3D" id="3.10.20.90">
    <property type="entry name" value="Phosphatidylinositol 3-kinase Catalytic Subunit, Chain A, domain 1"/>
    <property type="match status" value="1"/>
</dbReference>
<proteinExistence type="predicted"/>
<dbReference type="GO" id="GO:0000774">
    <property type="term" value="F:adenyl-nucleotide exchange factor activity"/>
    <property type="evidence" value="ECO:0007669"/>
    <property type="project" value="TreeGrafter"/>
</dbReference>
<keyword evidence="3" id="KW-0175">Coiled coil</keyword>
<sequence length="260" mass="29517">MLVQNRNSDSNPTSAPIPTIRVRVKYGSSYHDIYINSQASFGELKKKLAEPTGLHPQDQKLIFKDKERDSKAFLDVARVKDGSKIILVEDVASRERRCLEKLRNAKLEKASKSLAEINLAVDKLQVQVTALEATASRGVKIAEVDVENLIEMLMSKLIQLDGIVAEGDLKMQRRMQVRRVQKHIETLDMLKLQNTKSSATESKTHDHRRQDNSASDKFKPMQKTQQPLNQANYSAQKPVVQRPLKHSESVVVTTKWETFD</sequence>
<keyword evidence="8" id="KW-1185">Reference proteome</keyword>
<dbReference type="PANTHER" id="PTHR12329">
    <property type="entry name" value="BCL2-ASSOCIATED ATHANOGENE"/>
    <property type="match status" value="1"/>
</dbReference>
<gene>
    <name evidence="7" type="ORF">TIFTF001_003637</name>
</gene>
<name>A0AA87ZUH7_FICCA</name>
<comment type="caution">
    <text evidence="7">The sequence shown here is derived from an EMBL/GenBank/DDBJ whole genome shotgun (WGS) entry which is preliminary data.</text>
</comment>
<feature type="compositionally biased region" description="Polar residues" evidence="4">
    <location>
        <begin position="222"/>
        <end position="235"/>
    </location>
</feature>
<dbReference type="SUPFAM" id="SSF54236">
    <property type="entry name" value="Ubiquitin-like"/>
    <property type="match status" value="1"/>
</dbReference>
<dbReference type="Proteomes" id="UP001187192">
    <property type="component" value="Unassembled WGS sequence"/>
</dbReference>
<dbReference type="InterPro" id="IPR000626">
    <property type="entry name" value="Ubiquitin-like_dom"/>
</dbReference>
<evidence type="ECO:0000256" key="2">
    <source>
        <dbReference type="ARBA" id="ARBA00058673"/>
    </source>
</evidence>
<dbReference type="InterPro" id="IPR039773">
    <property type="entry name" value="BAG_chaperone_regulator"/>
</dbReference>
<protein>
    <recommendedName>
        <fullName evidence="9">BAG family molecular chaperone regulator 1</fullName>
    </recommendedName>
</protein>
<feature type="region of interest" description="Disordered" evidence="4">
    <location>
        <begin position="191"/>
        <end position="247"/>
    </location>
</feature>
<evidence type="ECO:0000313" key="8">
    <source>
        <dbReference type="Proteomes" id="UP001187192"/>
    </source>
</evidence>
<organism evidence="7 8">
    <name type="scientific">Ficus carica</name>
    <name type="common">Common fig</name>
    <dbReference type="NCBI Taxonomy" id="3494"/>
    <lineage>
        <taxon>Eukaryota</taxon>
        <taxon>Viridiplantae</taxon>
        <taxon>Streptophyta</taxon>
        <taxon>Embryophyta</taxon>
        <taxon>Tracheophyta</taxon>
        <taxon>Spermatophyta</taxon>
        <taxon>Magnoliopsida</taxon>
        <taxon>eudicotyledons</taxon>
        <taxon>Gunneridae</taxon>
        <taxon>Pentapetalae</taxon>
        <taxon>rosids</taxon>
        <taxon>fabids</taxon>
        <taxon>Rosales</taxon>
        <taxon>Moraceae</taxon>
        <taxon>Ficeae</taxon>
        <taxon>Ficus</taxon>
    </lineage>
</organism>
<dbReference type="InterPro" id="IPR029071">
    <property type="entry name" value="Ubiquitin-like_domsf"/>
</dbReference>
<evidence type="ECO:0000256" key="4">
    <source>
        <dbReference type="SAM" id="MobiDB-lite"/>
    </source>
</evidence>
<dbReference type="InterPro" id="IPR036533">
    <property type="entry name" value="BAG_dom_sf"/>
</dbReference>
<evidence type="ECO:0000259" key="5">
    <source>
        <dbReference type="PROSITE" id="PS50053"/>
    </source>
</evidence>
<accession>A0AA87ZUH7</accession>
<dbReference type="GO" id="GO:0051087">
    <property type="term" value="F:protein-folding chaperone binding"/>
    <property type="evidence" value="ECO:0007669"/>
    <property type="project" value="InterPro"/>
</dbReference>
<dbReference type="SUPFAM" id="SSF63491">
    <property type="entry name" value="BAG domain"/>
    <property type="match status" value="1"/>
</dbReference>